<dbReference type="InterPro" id="IPR001245">
    <property type="entry name" value="Ser-Thr/Tyr_kinase_cat_dom"/>
</dbReference>
<dbReference type="FunFam" id="3.30.200.20:FF:000039">
    <property type="entry name" value="receptor-like protein kinase FERONIA"/>
    <property type="match status" value="1"/>
</dbReference>
<dbReference type="InterPro" id="IPR000719">
    <property type="entry name" value="Prot_kinase_dom"/>
</dbReference>
<evidence type="ECO:0000259" key="20">
    <source>
        <dbReference type="PROSITE" id="PS50011"/>
    </source>
</evidence>
<dbReference type="Pfam" id="PF07714">
    <property type="entry name" value="PK_Tyr_Ser-Thr"/>
    <property type="match status" value="1"/>
</dbReference>
<evidence type="ECO:0000256" key="14">
    <source>
        <dbReference type="ARBA" id="ARBA00023136"/>
    </source>
</evidence>
<feature type="transmembrane region" description="Helical" evidence="19">
    <location>
        <begin position="697"/>
        <end position="718"/>
    </location>
</feature>
<keyword evidence="4" id="KW-0723">Serine/threonine-protein kinase</keyword>
<feature type="domain" description="Protein kinase" evidence="20">
    <location>
        <begin position="758"/>
        <end position="1036"/>
    </location>
</feature>
<dbReference type="FunFam" id="3.80.10.10:FF:000095">
    <property type="entry name" value="LRR receptor-like serine/threonine-protein kinase GSO1"/>
    <property type="match status" value="1"/>
</dbReference>
<dbReference type="SMART" id="SM00369">
    <property type="entry name" value="LRR_TYP"/>
    <property type="match status" value="7"/>
</dbReference>
<evidence type="ECO:0000256" key="16">
    <source>
        <dbReference type="ARBA" id="ARBA00048679"/>
    </source>
</evidence>
<comment type="subcellular location">
    <subcellularLocation>
        <location evidence="1">Membrane</location>
        <topology evidence="1">Single-pass membrane protein</topology>
    </subcellularLocation>
</comment>
<evidence type="ECO:0000256" key="6">
    <source>
        <dbReference type="ARBA" id="ARBA00022679"/>
    </source>
</evidence>
<dbReference type="InterPro" id="IPR011009">
    <property type="entry name" value="Kinase-like_dom_sf"/>
</dbReference>
<comment type="catalytic activity">
    <reaction evidence="15">
        <text>L-threonyl-[protein] + ATP = O-phospho-L-threonyl-[protein] + ADP + H(+)</text>
        <dbReference type="Rhea" id="RHEA:46608"/>
        <dbReference type="Rhea" id="RHEA-COMP:11060"/>
        <dbReference type="Rhea" id="RHEA-COMP:11605"/>
        <dbReference type="ChEBI" id="CHEBI:15378"/>
        <dbReference type="ChEBI" id="CHEBI:30013"/>
        <dbReference type="ChEBI" id="CHEBI:30616"/>
        <dbReference type="ChEBI" id="CHEBI:61977"/>
        <dbReference type="ChEBI" id="CHEBI:456216"/>
        <dbReference type="EC" id="2.7.11.1"/>
    </reaction>
</comment>
<protein>
    <recommendedName>
        <fullName evidence="3">non-specific serine/threonine protein kinase</fullName>
        <ecNumber evidence="3">2.7.11.1</ecNumber>
    </recommendedName>
</protein>
<dbReference type="PROSITE" id="PS00107">
    <property type="entry name" value="PROTEIN_KINASE_ATP"/>
    <property type="match status" value="1"/>
</dbReference>
<dbReference type="SUPFAM" id="SSF52047">
    <property type="entry name" value="RNI-like"/>
    <property type="match status" value="1"/>
</dbReference>
<proteinExistence type="inferred from homology"/>
<dbReference type="SMART" id="SM00220">
    <property type="entry name" value="S_TKc"/>
    <property type="match status" value="1"/>
</dbReference>
<dbReference type="InterPro" id="IPR013210">
    <property type="entry name" value="LRR_N_plant-typ"/>
</dbReference>
<dbReference type="PRINTS" id="PR00019">
    <property type="entry name" value="LEURICHRPT"/>
</dbReference>
<reference evidence="21 22" key="1">
    <citation type="submission" date="2024-09" db="EMBL/GenBank/DDBJ databases">
        <title>Chromosome-scale assembly of Riccia sorocarpa.</title>
        <authorList>
            <person name="Paukszto L."/>
        </authorList>
    </citation>
    <scope>NUCLEOTIDE SEQUENCE [LARGE SCALE GENOMIC DNA]</scope>
    <source>
        <strain evidence="21">LP-2024</strain>
        <tissue evidence="21">Aerial parts of the thallus</tissue>
    </source>
</reference>
<dbReference type="InterPro" id="IPR017441">
    <property type="entry name" value="Protein_kinase_ATP_BS"/>
</dbReference>
<dbReference type="AlphaFoldDB" id="A0ABD3I8F6"/>
<keyword evidence="12 17" id="KW-0067">ATP-binding</keyword>
<evidence type="ECO:0000313" key="21">
    <source>
        <dbReference type="EMBL" id="KAL3698675.1"/>
    </source>
</evidence>
<evidence type="ECO:0000256" key="8">
    <source>
        <dbReference type="ARBA" id="ARBA00022729"/>
    </source>
</evidence>
<feature type="region of interest" description="Disordered" evidence="18">
    <location>
        <begin position="1092"/>
        <end position="1112"/>
    </location>
</feature>
<keyword evidence="10 17" id="KW-0547">Nucleotide-binding</keyword>
<dbReference type="EC" id="2.7.11.1" evidence="3"/>
<dbReference type="SUPFAM" id="SSF56112">
    <property type="entry name" value="Protein kinase-like (PK-like)"/>
    <property type="match status" value="1"/>
</dbReference>
<dbReference type="EMBL" id="JBJQOH010000002">
    <property type="protein sequence ID" value="KAL3698675.1"/>
    <property type="molecule type" value="Genomic_DNA"/>
</dbReference>
<evidence type="ECO:0000256" key="13">
    <source>
        <dbReference type="ARBA" id="ARBA00022989"/>
    </source>
</evidence>
<feature type="binding site" evidence="17">
    <location>
        <position position="786"/>
    </location>
    <ligand>
        <name>ATP</name>
        <dbReference type="ChEBI" id="CHEBI:30616"/>
    </ligand>
</feature>
<feature type="compositionally biased region" description="Basic and acidic residues" evidence="18">
    <location>
        <begin position="1099"/>
        <end position="1112"/>
    </location>
</feature>
<dbReference type="GO" id="GO:0005524">
    <property type="term" value="F:ATP binding"/>
    <property type="evidence" value="ECO:0007669"/>
    <property type="project" value="UniProtKB-UniRule"/>
</dbReference>
<dbReference type="Gene3D" id="3.80.10.10">
    <property type="entry name" value="Ribonuclease Inhibitor"/>
    <property type="match status" value="3"/>
</dbReference>
<sequence>MELRHHHSHYRYSCNDTQLERAELVGGERGSSVVWLSWERCDCVVWPVRNWRLRIRVIRKGLSISSISQPWLWFQDPAMVTSGVMWVVISTVRVCLLVALLFDAKVRAVNVTAEIDALLNFKILTSAWQQSGSGLALGVREPRGLWDSWNEEDSTPCNWVGISCSAENSVRSIDLSGWGVNQLSGMGIEELAPLENLEQLTLSDNNIGDVIPDEIGTLVSLRVLDLSNSQFNGELPKTLNQLKRLRSLYLDGNSLTGGIPTFDNLTELQVLTLARNKLSGVIPRHLNNLSTLNVLDLSSNEFSGLVPVLTNLSRLLELNLNDNNLTGFKDPRFPGPENLKQLFMSRNQLRGSLPVGLLHMLKLEVLNLSSNQYSGVIPYGLARQTNQSFWLDLSDNQLQGNLPKDLFLPTSFRQAFYLNLSHNLLTGSIPEKEGDDQRFISALDLSHNQLTGVLPRYLSGETAIISKYRLEYNQLEGDIVEFIANLSLYALAQELSFSNNRFTGNLSNLQLGGLMILKVVDLSNNRLTMSKTGDDPDPLRTLWESFIPITTSLREFRIAGNVLEGVSLPLSVLHKGVEALEIFDVSDCGLVGPIVGDVFDPSSVFFESLKVLNLSNNHLTGPLPLNITLLPNLTTLDVSGNNLSGRLPDIPLTSNLYDARLFQDNPGLCGAPLPACPSPSPPLRTITVYKNGLSKSLLIAIILLSVLVPVASCILVYWKILVYKKLHKQDADLIATLLERETTALIPLREIKRATDNFTDSAQIGEGGFGKVYMGSLQDGTVVAIKRSKRDGSEAGKQQFLNEVRILSQVNHRHLVKLLGCCMENKVAVLVFEFVPNGTLQEHLQGKRGTRLSWKQRLHIAVQTADALNYLHSSANYPIIHRDVKSANILLTEKLTVKVADFGISKLSLEEVTHMSTAAVQGTVGYIDPDYYATFQLTSKSDVFSFGVVLLELISAQSVIDFQRPDGDASINAYTRALLARGELESLIDPVLMDSCNSETMDSLVAVAKLALKCAEARSRDRPTMKEVLKELQTYLLQFEGPTFLPPSLSDQIEYITAADVGGLFSSSGDRGDSPAFLQSITSTSSDSLVELTVPTSEKLTRSDSNEYYKKN</sequence>
<keyword evidence="8" id="KW-0732">Signal</keyword>
<keyword evidence="5" id="KW-0433">Leucine-rich repeat</keyword>
<accession>A0ABD3I8F6</accession>
<evidence type="ECO:0000256" key="12">
    <source>
        <dbReference type="ARBA" id="ARBA00022840"/>
    </source>
</evidence>
<comment type="catalytic activity">
    <reaction evidence="16">
        <text>L-seryl-[protein] + ATP = O-phospho-L-seryl-[protein] + ADP + H(+)</text>
        <dbReference type="Rhea" id="RHEA:17989"/>
        <dbReference type="Rhea" id="RHEA-COMP:9863"/>
        <dbReference type="Rhea" id="RHEA-COMP:11604"/>
        <dbReference type="ChEBI" id="CHEBI:15378"/>
        <dbReference type="ChEBI" id="CHEBI:29999"/>
        <dbReference type="ChEBI" id="CHEBI:30616"/>
        <dbReference type="ChEBI" id="CHEBI:83421"/>
        <dbReference type="ChEBI" id="CHEBI:456216"/>
        <dbReference type="EC" id="2.7.11.1"/>
    </reaction>
</comment>
<keyword evidence="11" id="KW-0418">Kinase</keyword>
<keyword evidence="22" id="KW-1185">Reference proteome</keyword>
<evidence type="ECO:0000256" key="17">
    <source>
        <dbReference type="PROSITE-ProRule" id="PRU10141"/>
    </source>
</evidence>
<evidence type="ECO:0000313" key="22">
    <source>
        <dbReference type="Proteomes" id="UP001633002"/>
    </source>
</evidence>
<dbReference type="CDD" id="cd14066">
    <property type="entry name" value="STKc_IRAK"/>
    <property type="match status" value="1"/>
</dbReference>
<evidence type="ECO:0000256" key="19">
    <source>
        <dbReference type="SAM" id="Phobius"/>
    </source>
</evidence>
<dbReference type="Pfam" id="PF08263">
    <property type="entry name" value="LRRNT_2"/>
    <property type="match status" value="1"/>
</dbReference>
<dbReference type="InterPro" id="IPR001611">
    <property type="entry name" value="Leu-rich_rpt"/>
</dbReference>
<evidence type="ECO:0000256" key="9">
    <source>
        <dbReference type="ARBA" id="ARBA00022737"/>
    </source>
</evidence>
<dbReference type="Gene3D" id="3.30.200.20">
    <property type="entry name" value="Phosphorylase Kinase, domain 1"/>
    <property type="match status" value="1"/>
</dbReference>
<feature type="transmembrane region" description="Helical" evidence="19">
    <location>
        <begin position="83"/>
        <end position="102"/>
    </location>
</feature>
<evidence type="ECO:0000256" key="5">
    <source>
        <dbReference type="ARBA" id="ARBA00022614"/>
    </source>
</evidence>
<dbReference type="Proteomes" id="UP001633002">
    <property type="component" value="Unassembled WGS sequence"/>
</dbReference>
<organism evidence="21 22">
    <name type="scientific">Riccia sorocarpa</name>
    <dbReference type="NCBI Taxonomy" id="122646"/>
    <lineage>
        <taxon>Eukaryota</taxon>
        <taxon>Viridiplantae</taxon>
        <taxon>Streptophyta</taxon>
        <taxon>Embryophyta</taxon>
        <taxon>Marchantiophyta</taxon>
        <taxon>Marchantiopsida</taxon>
        <taxon>Marchantiidae</taxon>
        <taxon>Marchantiales</taxon>
        <taxon>Ricciaceae</taxon>
        <taxon>Riccia</taxon>
    </lineage>
</organism>
<keyword evidence="14 19" id="KW-0472">Membrane</keyword>
<keyword evidence="6" id="KW-0808">Transferase</keyword>
<dbReference type="PANTHER" id="PTHR48006:SF102">
    <property type="entry name" value="LEUCINE-RICH REPEAT-CONTAINING PROTEIN DDB_G0281931-RELATED"/>
    <property type="match status" value="1"/>
</dbReference>
<comment type="caution">
    <text evidence="21">The sequence shown here is derived from an EMBL/GenBank/DDBJ whole genome shotgun (WGS) entry which is preliminary data.</text>
</comment>
<keyword evidence="13 19" id="KW-1133">Transmembrane helix</keyword>
<dbReference type="InterPro" id="IPR032675">
    <property type="entry name" value="LRR_dom_sf"/>
</dbReference>
<dbReference type="GO" id="GO:0004674">
    <property type="term" value="F:protein serine/threonine kinase activity"/>
    <property type="evidence" value="ECO:0007669"/>
    <property type="project" value="UniProtKB-KW"/>
</dbReference>
<evidence type="ECO:0000256" key="2">
    <source>
        <dbReference type="ARBA" id="ARBA00008684"/>
    </source>
</evidence>
<dbReference type="GO" id="GO:0016020">
    <property type="term" value="C:membrane"/>
    <property type="evidence" value="ECO:0007669"/>
    <property type="project" value="UniProtKB-SubCell"/>
</dbReference>
<dbReference type="InterPro" id="IPR051824">
    <property type="entry name" value="LRR_Rcpt-Like_S/T_Kinase"/>
</dbReference>
<dbReference type="InterPro" id="IPR055414">
    <property type="entry name" value="LRR_R13L4/SHOC2-like"/>
</dbReference>
<dbReference type="Gene3D" id="1.10.510.10">
    <property type="entry name" value="Transferase(Phosphotransferase) domain 1"/>
    <property type="match status" value="1"/>
</dbReference>
<dbReference type="PROSITE" id="PS50011">
    <property type="entry name" value="PROTEIN_KINASE_DOM"/>
    <property type="match status" value="1"/>
</dbReference>
<evidence type="ECO:0000256" key="1">
    <source>
        <dbReference type="ARBA" id="ARBA00004167"/>
    </source>
</evidence>
<evidence type="ECO:0000256" key="10">
    <source>
        <dbReference type="ARBA" id="ARBA00022741"/>
    </source>
</evidence>
<keyword evidence="7 19" id="KW-0812">Transmembrane</keyword>
<dbReference type="FunFam" id="1.10.510.10:FF:000084">
    <property type="entry name" value="Wall-associated receptor kinase 2"/>
    <property type="match status" value="1"/>
</dbReference>
<gene>
    <name evidence="21" type="ORF">R1sor_012751</name>
</gene>
<dbReference type="InterPro" id="IPR003591">
    <property type="entry name" value="Leu-rich_rpt_typical-subtyp"/>
</dbReference>
<dbReference type="Pfam" id="PF00560">
    <property type="entry name" value="LRR_1"/>
    <property type="match status" value="3"/>
</dbReference>
<evidence type="ECO:0000256" key="18">
    <source>
        <dbReference type="SAM" id="MobiDB-lite"/>
    </source>
</evidence>
<dbReference type="PROSITE" id="PS51450">
    <property type="entry name" value="LRR"/>
    <property type="match status" value="1"/>
</dbReference>
<evidence type="ECO:0000256" key="15">
    <source>
        <dbReference type="ARBA" id="ARBA00047899"/>
    </source>
</evidence>
<keyword evidence="9" id="KW-0677">Repeat</keyword>
<dbReference type="InterPro" id="IPR008271">
    <property type="entry name" value="Ser/Thr_kinase_AS"/>
</dbReference>
<evidence type="ECO:0000256" key="11">
    <source>
        <dbReference type="ARBA" id="ARBA00022777"/>
    </source>
</evidence>
<dbReference type="PANTHER" id="PTHR48006">
    <property type="entry name" value="LEUCINE-RICH REPEAT-CONTAINING PROTEIN DDB_G0281931-RELATED"/>
    <property type="match status" value="1"/>
</dbReference>
<name>A0ABD3I8F6_9MARC</name>
<evidence type="ECO:0000256" key="3">
    <source>
        <dbReference type="ARBA" id="ARBA00012513"/>
    </source>
</evidence>
<dbReference type="Pfam" id="PF23598">
    <property type="entry name" value="LRR_14"/>
    <property type="match status" value="1"/>
</dbReference>
<comment type="similarity">
    <text evidence="2">Belongs to the protein kinase superfamily. Ser/Thr protein kinase family.</text>
</comment>
<dbReference type="SUPFAM" id="SSF52058">
    <property type="entry name" value="L domain-like"/>
    <property type="match status" value="1"/>
</dbReference>
<evidence type="ECO:0000256" key="7">
    <source>
        <dbReference type="ARBA" id="ARBA00022692"/>
    </source>
</evidence>
<dbReference type="PROSITE" id="PS00108">
    <property type="entry name" value="PROTEIN_KINASE_ST"/>
    <property type="match status" value="1"/>
</dbReference>
<evidence type="ECO:0000256" key="4">
    <source>
        <dbReference type="ARBA" id="ARBA00022527"/>
    </source>
</evidence>